<accession>A0ACB9F9X4</accession>
<evidence type="ECO:0000313" key="1">
    <source>
        <dbReference type="EMBL" id="KAI3768074.1"/>
    </source>
</evidence>
<name>A0ACB9F9X4_CICIN</name>
<reference evidence="1 2" key="2">
    <citation type="journal article" date="2022" name="Mol. Ecol. Resour.">
        <title>The genomes of chicory, endive, great burdock and yacon provide insights into Asteraceae paleo-polyploidization history and plant inulin production.</title>
        <authorList>
            <person name="Fan W."/>
            <person name="Wang S."/>
            <person name="Wang H."/>
            <person name="Wang A."/>
            <person name="Jiang F."/>
            <person name="Liu H."/>
            <person name="Zhao H."/>
            <person name="Xu D."/>
            <person name="Zhang Y."/>
        </authorList>
    </citation>
    <scope>NUCLEOTIDE SEQUENCE [LARGE SCALE GENOMIC DNA]</scope>
    <source>
        <strain evidence="2">cv. Punajuju</strain>
        <tissue evidence="1">Leaves</tissue>
    </source>
</reference>
<comment type="caution">
    <text evidence="1">The sequence shown here is derived from an EMBL/GenBank/DDBJ whole genome shotgun (WGS) entry which is preliminary data.</text>
</comment>
<sequence>MKLLRPKRRREKHRVTFFSGFFSGCSIALLIAVILLIQAKKVMTKEEHTMYIENVFHLYRSFFPCSFVLSISCTNPVVSFSSNVYSIAFVLLYTSVTTRGYIVLQLFKLTPEESSKDPQYFVLLRHLKR</sequence>
<proteinExistence type="predicted"/>
<keyword evidence="2" id="KW-1185">Reference proteome</keyword>
<reference evidence="2" key="1">
    <citation type="journal article" date="2022" name="Mol. Ecol. Resour.">
        <title>The genomes of chicory, endive, great burdock and yacon provide insights into Asteraceae palaeo-polyploidization history and plant inulin production.</title>
        <authorList>
            <person name="Fan W."/>
            <person name="Wang S."/>
            <person name="Wang H."/>
            <person name="Wang A."/>
            <person name="Jiang F."/>
            <person name="Liu H."/>
            <person name="Zhao H."/>
            <person name="Xu D."/>
            <person name="Zhang Y."/>
        </authorList>
    </citation>
    <scope>NUCLEOTIDE SEQUENCE [LARGE SCALE GENOMIC DNA]</scope>
    <source>
        <strain evidence="2">cv. Punajuju</strain>
    </source>
</reference>
<gene>
    <name evidence="1" type="ORF">L2E82_18506</name>
</gene>
<dbReference type="Proteomes" id="UP001055811">
    <property type="component" value="Linkage Group LG03"/>
</dbReference>
<dbReference type="EMBL" id="CM042011">
    <property type="protein sequence ID" value="KAI3768074.1"/>
    <property type="molecule type" value="Genomic_DNA"/>
</dbReference>
<evidence type="ECO:0000313" key="2">
    <source>
        <dbReference type="Proteomes" id="UP001055811"/>
    </source>
</evidence>
<protein>
    <submittedName>
        <fullName evidence="1">Uncharacterized protein</fullName>
    </submittedName>
</protein>
<organism evidence="1 2">
    <name type="scientific">Cichorium intybus</name>
    <name type="common">Chicory</name>
    <dbReference type="NCBI Taxonomy" id="13427"/>
    <lineage>
        <taxon>Eukaryota</taxon>
        <taxon>Viridiplantae</taxon>
        <taxon>Streptophyta</taxon>
        <taxon>Embryophyta</taxon>
        <taxon>Tracheophyta</taxon>
        <taxon>Spermatophyta</taxon>
        <taxon>Magnoliopsida</taxon>
        <taxon>eudicotyledons</taxon>
        <taxon>Gunneridae</taxon>
        <taxon>Pentapetalae</taxon>
        <taxon>asterids</taxon>
        <taxon>campanulids</taxon>
        <taxon>Asterales</taxon>
        <taxon>Asteraceae</taxon>
        <taxon>Cichorioideae</taxon>
        <taxon>Cichorieae</taxon>
        <taxon>Cichoriinae</taxon>
        <taxon>Cichorium</taxon>
    </lineage>
</organism>